<evidence type="ECO:0000256" key="3">
    <source>
        <dbReference type="ARBA" id="ARBA00022692"/>
    </source>
</evidence>
<feature type="transmembrane region" description="Helical" evidence="6">
    <location>
        <begin position="399"/>
        <end position="421"/>
    </location>
</feature>
<dbReference type="GO" id="GO:0022857">
    <property type="term" value="F:transmembrane transporter activity"/>
    <property type="evidence" value="ECO:0007669"/>
    <property type="project" value="InterPro"/>
</dbReference>
<keyword evidence="9" id="KW-1185">Reference proteome</keyword>
<accession>D2QWW9</accession>
<feature type="transmembrane region" description="Helical" evidence="6">
    <location>
        <begin position="361"/>
        <end position="387"/>
    </location>
</feature>
<dbReference type="AlphaFoldDB" id="D2QWW9"/>
<dbReference type="GO" id="GO:0016746">
    <property type="term" value="F:acyltransferase activity"/>
    <property type="evidence" value="ECO:0007669"/>
    <property type="project" value="InterPro"/>
</dbReference>
<dbReference type="eggNOG" id="COG0318">
    <property type="taxonomic scope" value="Bacteria"/>
</dbReference>
<feature type="transmembrane region" description="Helical" evidence="6">
    <location>
        <begin position="262"/>
        <end position="280"/>
    </location>
</feature>
<evidence type="ECO:0000313" key="9">
    <source>
        <dbReference type="Proteomes" id="UP000001887"/>
    </source>
</evidence>
<comment type="similarity">
    <text evidence="1">Belongs to the ATP-dependent AMP-binding enzyme family.</text>
</comment>
<evidence type="ECO:0000256" key="2">
    <source>
        <dbReference type="ARBA" id="ARBA00022598"/>
    </source>
</evidence>
<keyword evidence="2 8" id="KW-0436">Ligase</keyword>
<dbReference type="Gene3D" id="1.20.1250.20">
    <property type="entry name" value="MFS general substrate transporter like domains"/>
    <property type="match status" value="1"/>
</dbReference>
<feature type="transmembrane region" description="Helical" evidence="6">
    <location>
        <begin position="209"/>
        <end position="230"/>
    </location>
</feature>
<dbReference type="Pfam" id="PF07690">
    <property type="entry name" value="MFS_1"/>
    <property type="match status" value="1"/>
</dbReference>
<dbReference type="EMBL" id="CP001848">
    <property type="protein sequence ID" value="ADB16073.1"/>
    <property type="molecule type" value="Genomic_DNA"/>
</dbReference>
<feature type="transmembrane region" description="Helical" evidence="6">
    <location>
        <begin position="300"/>
        <end position="320"/>
    </location>
</feature>
<dbReference type="SUPFAM" id="SSF103473">
    <property type="entry name" value="MFS general substrate transporter"/>
    <property type="match status" value="1"/>
</dbReference>
<dbReference type="SUPFAM" id="SSF69593">
    <property type="entry name" value="Glycerol-3-phosphate (1)-acyltransferase"/>
    <property type="match status" value="1"/>
</dbReference>
<dbReference type="Proteomes" id="UP000001887">
    <property type="component" value="Chromosome"/>
</dbReference>
<sequence>MTKPPASDNQPATSPVLVPSAEAETNQELVGQYGLGSIAFLSLLVTQFLTAVNDNIFRWLVIGVAKQYVKEEEISYVLVGGTAGFVLPYLVLASPAGYLADRFSKSSVIFVCKVAEIVIMALGVGAIALGHANETWAFYSIFAVVSLMGAQSALFAPARAGSLPEVLRPELLSKANGFFGLATVIATVIGMIVGCKVSDYTVPKGLEHLWVTAAVLIGVAVVGTITAWPLKKLPAGAPWRKFPWDFPVQTYRDLRTLASNLPMLRVAVGILFFYAIGSLAQLNIDQLATEGGANAESDKVPLLLALIAGVCVGNVLAGYWSGDHVELGILPLGAAGIALSSLLFCTVPVDLFQENVAISGGVIWAMVLLVTLGISAGLFCVPLEAYLQHRSERASRGSILSASNFLTFSGICLSSILYAVLRIPFWSTAEGTKSELFSPQSVFLLCGLLTIGVFFYIVLLLPQATVRFMMWLLASTIYRITIKGRHNLPATGGALLAPNHITWIDGLLLMLTSSRPIRMVAYAPNIENPWVKRLADMFGVIPIHPARPKTIVQAFRTAREALANGELVCIFPEGGLTRSGQVQAFRPGTMKILDGVDVPVIPVYFDGLWGSIFSFEAGKFFWKWPRRIPYPMSIHFGPPIAAAQDMHAIRQAVLALGSQATKERSAAMLSPTRWMIRQCKARKKTSKIADSMGGDLTGGELLARALVLRRLLRRGVLANDEKIVGVLLPPSTGGMVVNMALALDKRVSANLNYTVTSDVMNACIAQAKIKHILTSRKFIDKLGEFKLDAEFVYLEDFATKPTLLDKIAAGLAAYVLPTWWVESSLGLQSIKPDDVLTIIFTSGSTGTPKGVMLTHQNIGSNVEAIDQVVRLKSSDVLVGILPFFHSFGYTVTLWGVAALNIKGIYHYSPLDAKQIGKLTKKHGGTLLLSTPTFMRTYLRRCEKDEFATLDVVVCGAEKLPKELADAYEEKFGVRPVEGYGTTELSPLVSVNIPPTRRADNFQTDCKEGSVGRTVPGVSAKVLHPETGEVCKAGEPGMLWIGGPNVMKGYLDQPELTNKVVKEGWYQTGDIAYLDDEGFIFITGRLSRFSKIGGEMVPHIKIEESLIQLLGEGEDEKPRIAVTSVSDERKGERLIVLHTQLPKTTDELRKGLSELGLPNLFIPGADGFLLVDELPVLGTGKLDLKAMKSLAEKLTAEEA</sequence>
<keyword evidence="3 6" id="KW-0812">Transmembrane</keyword>
<keyword evidence="5 6" id="KW-0472">Membrane</keyword>
<name>D2QWW9_PIRSD</name>
<feature type="transmembrane region" description="Helical" evidence="6">
    <location>
        <begin position="327"/>
        <end position="349"/>
    </location>
</feature>
<dbReference type="GO" id="GO:0016405">
    <property type="term" value="F:CoA-ligase activity"/>
    <property type="evidence" value="ECO:0007669"/>
    <property type="project" value="TreeGrafter"/>
</dbReference>
<evidence type="ECO:0000256" key="6">
    <source>
        <dbReference type="SAM" id="Phobius"/>
    </source>
</evidence>
<dbReference type="PANTHER" id="PTHR24096">
    <property type="entry name" value="LONG-CHAIN-FATTY-ACID--COA LIGASE"/>
    <property type="match status" value="1"/>
</dbReference>
<feature type="domain" description="Phospholipid/glycerol acyltransferase" evidence="7">
    <location>
        <begin position="494"/>
        <end position="608"/>
    </location>
</feature>
<dbReference type="HOGENOM" id="CLU_008489_1_0_0"/>
<keyword evidence="4 6" id="KW-1133">Transmembrane helix</keyword>
<dbReference type="CDD" id="cd07989">
    <property type="entry name" value="LPLAT_AGPAT-like"/>
    <property type="match status" value="1"/>
</dbReference>
<dbReference type="InterPro" id="IPR036259">
    <property type="entry name" value="MFS_trans_sf"/>
</dbReference>
<dbReference type="SMART" id="SM00563">
    <property type="entry name" value="PlsC"/>
    <property type="match status" value="1"/>
</dbReference>
<feature type="transmembrane region" description="Helical" evidence="6">
    <location>
        <begin position="441"/>
        <end position="461"/>
    </location>
</feature>
<evidence type="ECO:0000256" key="1">
    <source>
        <dbReference type="ARBA" id="ARBA00006432"/>
    </source>
</evidence>
<dbReference type="PROSITE" id="PS00455">
    <property type="entry name" value="AMP_BINDING"/>
    <property type="match status" value="1"/>
</dbReference>
<protein>
    <submittedName>
        <fullName evidence="8">AMP-dependent synthetase and ligase</fullName>
    </submittedName>
</protein>
<dbReference type="InterPro" id="IPR000873">
    <property type="entry name" value="AMP-dep_synth/lig_dom"/>
</dbReference>
<dbReference type="PANTHER" id="PTHR24096:SF149">
    <property type="entry name" value="AMP-BINDING DOMAIN-CONTAINING PROTEIN-RELATED"/>
    <property type="match status" value="1"/>
</dbReference>
<dbReference type="NCBIfam" id="NF006386">
    <property type="entry name" value="PRK08633.1"/>
    <property type="match status" value="1"/>
</dbReference>
<feature type="transmembrane region" description="Helical" evidence="6">
    <location>
        <begin position="136"/>
        <end position="156"/>
    </location>
</feature>
<evidence type="ECO:0000256" key="5">
    <source>
        <dbReference type="ARBA" id="ARBA00023136"/>
    </source>
</evidence>
<dbReference type="CDD" id="cd06173">
    <property type="entry name" value="MFS_MefA_like"/>
    <property type="match status" value="1"/>
</dbReference>
<dbReference type="Gene3D" id="3.30.300.30">
    <property type="match status" value="1"/>
</dbReference>
<feature type="transmembrane region" description="Helical" evidence="6">
    <location>
        <begin position="177"/>
        <end position="197"/>
    </location>
</feature>
<proteinExistence type="inferred from homology"/>
<dbReference type="Gene3D" id="3.40.50.12780">
    <property type="entry name" value="N-terminal domain of ligase-like"/>
    <property type="match status" value="1"/>
</dbReference>
<dbReference type="SUPFAM" id="SSF56801">
    <property type="entry name" value="Acetyl-CoA synthetase-like"/>
    <property type="match status" value="1"/>
</dbReference>
<dbReference type="Pfam" id="PF00501">
    <property type="entry name" value="AMP-binding"/>
    <property type="match status" value="1"/>
</dbReference>
<dbReference type="OrthoDB" id="9757771at2"/>
<dbReference type="InterPro" id="IPR042099">
    <property type="entry name" value="ANL_N_sf"/>
</dbReference>
<dbReference type="InterPro" id="IPR045851">
    <property type="entry name" value="AMP-bd_C_sf"/>
</dbReference>
<dbReference type="InterPro" id="IPR020845">
    <property type="entry name" value="AMP-binding_CS"/>
</dbReference>
<gene>
    <name evidence="8" type="ordered locus">Psta_1397</name>
</gene>
<evidence type="ECO:0000259" key="7">
    <source>
        <dbReference type="SMART" id="SM00563"/>
    </source>
</evidence>
<organism evidence="8 9">
    <name type="scientific">Pirellula staleyi (strain ATCC 27377 / DSM 6068 / ICPB 4128)</name>
    <name type="common">Pirella staleyi</name>
    <dbReference type="NCBI Taxonomy" id="530564"/>
    <lineage>
        <taxon>Bacteria</taxon>
        <taxon>Pseudomonadati</taxon>
        <taxon>Planctomycetota</taxon>
        <taxon>Planctomycetia</taxon>
        <taxon>Pirellulales</taxon>
        <taxon>Pirellulaceae</taxon>
        <taxon>Pirellula</taxon>
    </lineage>
</organism>
<dbReference type="eggNOG" id="COG0204">
    <property type="taxonomic scope" value="Bacteria"/>
</dbReference>
<evidence type="ECO:0000256" key="4">
    <source>
        <dbReference type="ARBA" id="ARBA00022989"/>
    </source>
</evidence>
<reference evidence="8 9" key="1">
    <citation type="journal article" date="2009" name="Stand. Genomic Sci.">
        <title>Complete genome sequence of Pirellula staleyi type strain (ATCC 27377).</title>
        <authorList>
            <person name="Clum A."/>
            <person name="Tindall B.J."/>
            <person name="Sikorski J."/>
            <person name="Ivanova N."/>
            <person name="Mavrommatis K."/>
            <person name="Lucas S."/>
            <person name="Glavina del Rio T."/>
            <person name="Nolan M."/>
            <person name="Chen F."/>
            <person name="Tice H."/>
            <person name="Pitluck S."/>
            <person name="Cheng J.F."/>
            <person name="Chertkov O."/>
            <person name="Brettin T."/>
            <person name="Han C."/>
            <person name="Detter J.C."/>
            <person name="Kuske C."/>
            <person name="Bruce D."/>
            <person name="Goodwin L."/>
            <person name="Ovchinikova G."/>
            <person name="Pati A."/>
            <person name="Mikhailova N."/>
            <person name="Chen A."/>
            <person name="Palaniappan K."/>
            <person name="Land M."/>
            <person name="Hauser L."/>
            <person name="Chang Y.J."/>
            <person name="Jeffries C.D."/>
            <person name="Chain P."/>
            <person name="Rohde M."/>
            <person name="Goker M."/>
            <person name="Bristow J."/>
            <person name="Eisen J.A."/>
            <person name="Markowitz V."/>
            <person name="Hugenholtz P."/>
            <person name="Kyrpides N.C."/>
            <person name="Klenk H.P."/>
            <person name="Lapidus A."/>
        </authorList>
    </citation>
    <scope>NUCLEOTIDE SEQUENCE [LARGE SCALE GENOMIC DNA]</scope>
    <source>
        <strain evidence="9">ATCC 27377 / DSM 6068 / ICPB 4128</strain>
    </source>
</reference>
<dbReference type="InterPro" id="IPR011701">
    <property type="entry name" value="MFS"/>
</dbReference>
<feature type="transmembrane region" description="Helical" evidence="6">
    <location>
        <begin position="74"/>
        <end position="96"/>
    </location>
</feature>
<dbReference type="InterPro" id="IPR002123">
    <property type="entry name" value="Plipid/glycerol_acylTrfase"/>
</dbReference>
<dbReference type="KEGG" id="psl:Psta_1397"/>
<dbReference type="STRING" id="530564.Psta_1397"/>
<dbReference type="eggNOG" id="COG0477">
    <property type="taxonomic scope" value="Bacteria"/>
</dbReference>
<evidence type="ECO:0000313" key="8">
    <source>
        <dbReference type="EMBL" id="ADB16073.1"/>
    </source>
</evidence>
<dbReference type="Pfam" id="PF01553">
    <property type="entry name" value="Acyltransferase"/>
    <property type="match status" value="1"/>
</dbReference>
<feature type="transmembrane region" description="Helical" evidence="6">
    <location>
        <begin position="108"/>
        <end position="130"/>
    </location>
</feature>